<dbReference type="OrthoDB" id="69313at2"/>
<gene>
    <name evidence="2" type="ORF">BLE401_17420</name>
</gene>
<dbReference type="KEGG" id="blep:AL038_06885"/>
<evidence type="ECO:0000313" key="2">
    <source>
        <dbReference type="EMBL" id="AUI70302.1"/>
    </source>
</evidence>
<dbReference type="AlphaFoldDB" id="A0A2N9YIE2"/>
<keyword evidence="3" id="KW-1185">Reference proteome</keyword>
<evidence type="ECO:0000259" key="1">
    <source>
        <dbReference type="Pfam" id="PF01656"/>
    </source>
</evidence>
<dbReference type="PIRSF" id="PIRSF009320">
    <property type="entry name" value="Nuc_binding_HP_1000"/>
    <property type="match status" value="1"/>
</dbReference>
<accession>A0A2N9YIE2</accession>
<dbReference type="Gene3D" id="3.40.50.300">
    <property type="entry name" value="P-loop containing nucleotide triphosphate hydrolases"/>
    <property type="match status" value="1"/>
</dbReference>
<dbReference type="PANTHER" id="PTHR13696:SF96">
    <property type="entry name" value="COBQ_COBB_MIND_PARA NUCLEOTIDE BINDING DOMAIN-CONTAINING PROTEIN"/>
    <property type="match status" value="1"/>
</dbReference>
<organism evidence="2 3">
    <name type="scientific">Beggiatoa leptomitoformis</name>
    <dbReference type="NCBI Taxonomy" id="288004"/>
    <lineage>
        <taxon>Bacteria</taxon>
        <taxon>Pseudomonadati</taxon>
        <taxon>Pseudomonadota</taxon>
        <taxon>Gammaproteobacteria</taxon>
        <taxon>Thiotrichales</taxon>
        <taxon>Thiotrichaceae</taxon>
        <taxon>Beggiatoa</taxon>
    </lineage>
</organism>
<dbReference type="InterPro" id="IPR050678">
    <property type="entry name" value="DNA_Partitioning_ATPase"/>
</dbReference>
<dbReference type="Proteomes" id="UP000234271">
    <property type="component" value="Chromosome"/>
</dbReference>
<dbReference type="RefSeq" id="WP_062150903.1">
    <property type="nucleotide sequence ID" value="NZ_CP012373.2"/>
</dbReference>
<dbReference type="PANTHER" id="PTHR13696">
    <property type="entry name" value="P-LOOP CONTAINING NUCLEOSIDE TRIPHOSPHATE HYDROLASE"/>
    <property type="match status" value="1"/>
</dbReference>
<dbReference type="CDD" id="cd02042">
    <property type="entry name" value="ParAB_family"/>
    <property type="match status" value="1"/>
</dbReference>
<dbReference type="SUPFAM" id="SSF52540">
    <property type="entry name" value="P-loop containing nucleoside triphosphate hydrolases"/>
    <property type="match status" value="1"/>
</dbReference>
<evidence type="ECO:0000313" key="3">
    <source>
        <dbReference type="Proteomes" id="UP000234271"/>
    </source>
</evidence>
<dbReference type="InterPro" id="IPR002586">
    <property type="entry name" value="CobQ/CobB/MinD/ParA_Nub-bd_dom"/>
</dbReference>
<reference evidence="3" key="1">
    <citation type="submission" date="2016-12" db="EMBL/GenBank/DDBJ databases">
        <title>Complete Genome Sequence of Beggiatoa leptomitiformis D-401.</title>
        <authorList>
            <person name="Fomenkov A."/>
            <person name="Vincze T."/>
            <person name="Grabovich M."/>
            <person name="Anton B.P."/>
            <person name="Dubinina G."/>
            <person name="Orlova M."/>
            <person name="Belousova E."/>
            <person name="Roberts R.J."/>
        </authorList>
    </citation>
    <scope>NUCLEOTIDE SEQUENCE [LARGE SCALE GENOMIC DNA]</scope>
    <source>
        <strain evidence="3">D-401</strain>
    </source>
</reference>
<sequence>MITVIGNLKGGSGKSTITFNLALWLLQAGNSVITYDLDPQCTLSDAIQVRREEAHEPALTVSTRYAKLEKEDHNAEILVDVSAANMVGMKKALSMANRIIIPVCPSQADLWSTQRFLLIIASLINTNRPPPAVIAFINRADTNTAIRETEETESALCTLQGISVLKKRLCQRTVYRRSFSEGLAVYELEPHSKGAQEFEAFAQTITKTH</sequence>
<dbReference type="EMBL" id="CP018889">
    <property type="protein sequence ID" value="AUI70302.1"/>
    <property type="molecule type" value="Genomic_DNA"/>
</dbReference>
<proteinExistence type="predicted"/>
<dbReference type="InterPro" id="IPR027417">
    <property type="entry name" value="P-loop_NTPase"/>
</dbReference>
<protein>
    <submittedName>
        <fullName evidence="2">AAA family ATPase</fullName>
    </submittedName>
</protein>
<feature type="domain" description="CobQ/CobB/MinD/ParA nucleotide binding" evidence="1">
    <location>
        <begin position="4"/>
        <end position="182"/>
    </location>
</feature>
<dbReference type="Pfam" id="PF01656">
    <property type="entry name" value="CbiA"/>
    <property type="match status" value="1"/>
</dbReference>
<dbReference type="STRING" id="288004.AL038_06885"/>
<name>A0A2N9YIE2_9GAMM</name>